<proteinExistence type="predicted"/>
<protein>
    <recommendedName>
        <fullName evidence="3">Type VI secretion system baseplate subunit TssK</fullName>
    </recommendedName>
</protein>
<dbReference type="PANTHER" id="PTHR35566">
    <property type="entry name" value="BLR3599 PROTEIN"/>
    <property type="match status" value="1"/>
</dbReference>
<accession>A0A518GW27</accession>
<dbReference type="NCBIfam" id="TIGR03353">
    <property type="entry name" value="VI_chp_4"/>
    <property type="match status" value="1"/>
</dbReference>
<dbReference type="OrthoDB" id="9775333at2"/>
<dbReference type="EMBL" id="CP036426">
    <property type="protein sequence ID" value="QDV32778.1"/>
    <property type="molecule type" value="Genomic_DNA"/>
</dbReference>
<dbReference type="InterPro" id="IPR010263">
    <property type="entry name" value="T6SS_TssK"/>
</dbReference>
<keyword evidence="2" id="KW-1185">Reference proteome</keyword>
<evidence type="ECO:0000313" key="1">
    <source>
        <dbReference type="EMBL" id="QDV32778.1"/>
    </source>
</evidence>
<dbReference type="Pfam" id="PF05936">
    <property type="entry name" value="T6SS_VasE"/>
    <property type="match status" value="1"/>
</dbReference>
<evidence type="ECO:0000313" key="2">
    <source>
        <dbReference type="Proteomes" id="UP000317835"/>
    </source>
</evidence>
<dbReference type="KEGG" id="tpla:ElP_06180"/>
<dbReference type="Proteomes" id="UP000317835">
    <property type="component" value="Chromosome"/>
</dbReference>
<gene>
    <name evidence="1" type="ORF">ElP_06180</name>
</gene>
<dbReference type="PANTHER" id="PTHR35566:SF1">
    <property type="entry name" value="TYPE VI SECRETION SYSTEM BASEPLATE COMPONENT TSSK1"/>
    <property type="match status" value="1"/>
</dbReference>
<dbReference type="AlphaFoldDB" id="A0A518GW27"/>
<name>A0A518GW27_9BACT</name>
<sequence length="464" mass="52140">MPGRMVYWHEGMFLRPQHFQAAERQARADLRASEEWFHPFGWGFRSIDLDRDAIGNFLAVLRSCEARFRDGTRVVIPHDADLDPVDLKPVLTATGEATLYLAIPALQRGRANVEARPTADGPRYWVDTVEYEDENTGADEQPIDVRRLRARLLISGQDQTGYEVLPLGRVVRSSHTEAPPQLDLTFVPPLLAVDGWPPLWRRLQALHYQVGATIEQLAGLVADRGVTFESQVPGDAETLLKLATLNGVFSHLESIGYLRGLHPLMLYAELCRTAGQLAIFTDARRPPNMPGYDHDAPGMPFRTVMSYIDQAMKSFPRAPFHKRYFERAGERLEVSLDPGWTNADKALYLGVETELSQQACLELMDKLDMKLGSGAKVEHYYRQRVQGLRVEPVGRPPRALPASAGLLYFQINREAAAWRDVSESNTLGIRMNMAQATFQSDRILSLAMPGSERTTNLQFALFVV</sequence>
<dbReference type="RefSeq" id="WP_145267122.1">
    <property type="nucleotide sequence ID" value="NZ_CP036426.1"/>
</dbReference>
<evidence type="ECO:0008006" key="3">
    <source>
        <dbReference type="Google" id="ProtNLM"/>
    </source>
</evidence>
<organism evidence="1 2">
    <name type="scientific">Tautonia plasticadhaerens</name>
    <dbReference type="NCBI Taxonomy" id="2527974"/>
    <lineage>
        <taxon>Bacteria</taxon>
        <taxon>Pseudomonadati</taxon>
        <taxon>Planctomycetota</taxon>
        <taxon>Planctomycetia</taxon>
        <taxon>Isosphaerales</taxon>
        <taxon>Isosphaeraceae</taxon>
        <taxon>Tautonia</taxon>
    </lineage>
</organism>
<reference evidence="1 2" key="1">
    <citation type="submission" date="2019-02" db="EMBL/GenBank/DDBJ databases">
        <title>Deep-cultivation of Planctomycetes and their phenomic and genomic characterization uncovers novel biology.</title>
        <authorList>
            <person name="Wiegand S."/>
            <person name="Jogler M."/>
            <person name="Boedeker C."/>
            <person name="Pinto D."/>
            <person name="Vollmers J."/>
            <person name="Rivas-Marin E."/>
            <person name="Kohn T."/>
            <person name="Peeters S.H."/>
            <person name="Heuer A."/>
            <person name="Rast P."/>
            <person name="Oberbeckmann S."/>
            <person name="Bunk B."/>
            <person name="Jeske O."/>
            <person name="Meyerdierks A."/>
            <person name="Storesund J.E."/>
            <person name="Kallscheuer N."/>
            <person name="Luecker S."/>
            <person name="Lage O.M."/>
            <person name="Pohl T."/>
            <person name="Merkel B.J."/>
            <person name="Hornburger P."/>
            <person name="Mueller R.-W."/>
            <person name="Bruemmer F."/>
            <person name="Labrenz M."/>
            <person name="Spormann A.M."/>
            <person name="Op den Camp H."/>
            <person name="Overmann J."/>
            <person name="Amann R."/>
            <person name="Jetten M.S.M."/>
            <person name="Mascher T."/>
            <person name="Medema M.H."/>
            <person name="Devos D.P."/>
            <person name="Kaster A.-K."/>
            <person name="Ovreas L."/>
            <person name="Rohde M."/>
            <person name="Galperin M.Y."/>
            <person name="Jogler C."/>
        </authorList>
    </citation>
    <scope>NUCLEOTIDE SEQUENCE [LARGE SCALE GENOMIC DNA]</scope>
    <source>
        <strain evidence="1 2">ElP</strain>
    </source>
</reference>